<dbReference type="Pfam" id="PF04398">
    <property type="entry name" value="DUF538"/>
    <property type="match status" value="1"/>
</dbReference>
<name>A0ABM0UGG4_CAMSA</name>
<reference evidence="1" key="1">
    <citation type="journal article" date="2014" name="Nat. Commun.">
        <title>The emerging biofuel crop Camelina sativa retains a highly undifferentiated hexaploid genome structure.</title>
        <authorList>
            <person name="Kagale S."/>
            <person name="Koh C."/>
            <person name="Nixon J."/>
            <person name="Bollina V."/>
            <person name="Clarke W.E."/>
            <person name="Tuteja R."/>
            <person name="Spillane C."/>
            <person name="Robinson S.J."/>
            <person name="Links M.G."/>
            <person name="Clarke C."/>
            <person name="Higgins E.E."/>
            <person name="Huebert T."/>
            <person name="Sharpe A.G."/>
            <person name="Parkin I.A."/>
        </authorList>
    </citation>
    <scope>NUCLEOTIDE SEQUENCE [LARGE SCALE GENOMIC DNA]</scope>
    <source>
        <strain evidence="1">cv. DH55</strain>
    </source>
</reference>
<dbReference type="GeneID" id="104724044"/>
<organism evidence="1 2">
    <name type="scientific">Camelina sativa</name>
    <name type="common">False flax</name>
    <name type="synonym">Myagrum sativum</name>
    <dbReference type="NCBI Taxonomy" id="90675"/>
    <lineage>
        <taxon>Eukaryota</taxon>
        <taxon>Viridiplantae</taxon>
        <taxon>Streptophyta</taxon>
        <taxon>Embryophyta</taxon>
        <taxon>Tracheophyta</taxon>
        <taxon>Spermatophyta</taxon>
        <taxon>Magnoliopsida</taxon>
        <taxon>eudicotyledons</taxon>
        <taxon>Gunneridae</taxon>
        <taxon>Pentapetalae</taxon>
        <taxon>rosids</taxon>
        <taxon>malvids</taxon>
        <taxon>Brassicales</taxon>
        <taxon>Brassicaceae</taxon>
        <taxon>Camelineae</taxon>
        <taxon>Camelina</taxon>
    </lineage>
</organism>
<dbReference type="PANTHER" id="PTHR31676">
    <property type="entry name" value="T31J12.3 PROTEIN-RELATED"/>
    <property type="match status" value="1"/>
</dbReference>
<accession>A0ABM0UGG4</accession>
<dbReference type="Proteomes" id="UP000694864">
    <property type="component" value="Chromosome 2"/>
</dbReference>
<evidence type="ECO:0000313" key="2">
    <source>
        <dbReference type="RefSeq" id="XP_010440794.1"/>
    </source>
</evidence>
<proteinExistence type="predicted"/>
<sequence length="169" mass="19706">MVTEAMKAKAEVYHGDKTCREKFGSLLSEIGLPNRLLSNKEIEECGYVKDTGFVWLKHKKKKEEDQKRMYQDLFRFDNVVVCFEEEVTAYFEPNKIKKLTGVKAKEFVVWISLGEIHVNRSTSLITFKTQVGLLSKSLPLSVFEDVHDDVKEKPKKVQQKFNNSKMYLY</sequence>
<dbReference type="InterPro" id="IPR036758">
    <property type="entry name" value="At5g01610-like"/>
</dbReference>
<keyword evidence="1" id="KW-1185">Reference proteome</keyword>
<dbReference type="RefSeq" id="XP_010440794.1">
    <property type="nucleotide sequence ID" value="XM_010442492.2"/>
</dbReference>
<reference evidence="2" key="2">
    <citation type="submission" date="2025-08" db="UniProtKB">
        <authorList>
            <consortium name="RefSeq"/>
        </authorList>
    </citation>
    <scope>IDENTIFICATION</scope>
    <source>
        <tissue evidence="2">Leaf</tissue>
    </source>
</reference>
<gene>
    <name evidence="2" type="primary">LOC104724044</name>
</gene>
<evidence type="ECO:0000313" key="1">
    <source>
        <dbReference type="Proteomes" id="UP000694864"/>
    </source>
</evidence>
<dbReference type="InterPro" id="IPR007493">
    <property type="entry name" value="DUF538"/>
</dbReference>
<dbReference type="SUPFAM" id="SSF141562">
    <property type="entry name" value="At5g01610-like"/>
    <property type="match status" value="1"/>
</dbReference>
<dbReference type="PANTHER" id="PTHR31676:SF73">
    <property type="entry name" value="SIMILARITY TO UNKNOWN PROTEIN"/>
    <property type="match status" value="1"/>
</dbReference>
<dbReference type="Gene3D" id="2.30.240.10">
    <property type="entry name" value="At5g01610-like"/>
    <property type="match status" value="1"/>
</dbReference>
<protein>
    <submittedName>
        <fullName evidence="2">Uncharacterized protein LOC104724044</fullName>
    </submittedName>
</protein>